<dbReference type="Proteomes" id="UP000831113">
    <property type="component" value="Chromosome"/>
</dbReference>
<dbReference type="RefSeq" id="WP_243799596.1">
    <property type="nucleotide sequence ID" value="NZ_CP094669.1"/>
</dbReference>
<feature type="transmembrane region" description="Helical" evidence="1">
    <location>
        <begin position="298"/>
        <end position="317"/>
    </location>
</feature>
<feature type="transmembrane region" description="Helical" evidence="1">
    <location>
        <begin position="228"/>
        <end position="251"/>
    </location>
</feature>
<evidence type="ECO:0008006" key="4">
    <source>
        <dbReference type="Google" id="ProtNLM"/>
    </source>
</evidence>
<feature type="transmembrane region" description="Helical" evidence="1">
    <location>
        <begin position="117"/>
        <end position="135"/>
    </location>
</feature>
<reference evidence="2 3" key="1">
    <citation type="submission" date="2022-03" db="EMBL/GenBank/DDBJ databases">
        <title>Hymenobactersp. isolated from the air.</title>
        <authorList>
            <person name="Won M."/>
            <person name="Kwon S.-W."/>
        </authorList>
    </citation>
    <scope>NUCLEOTIDE SEQUENCE [LARGE SCALE GENOMIC DNA]</scope>
    <source>
        <strain evidence="2 3">KACC 21982</strain>
    </source>
</reference>
<evidence type="ECO:0000256" key="1">
    <source>
        <dbReference type="SAM" id="Phobius"/>
    </source>
</evidence>
<proteinExistence type="predicted"/>
<keyword evidence="1" id="KW-1133">Transmembrane helix</keyword>
<keyword evidence="1" id="KW-0472">Membrane</keyword>
<evidence type="ECO:0000313" key="2">
    <source>
        <dbReference type="EMBL" id="UOG75463.1"/>
    </source>
</evidence>
<keyword evidence="3" id="KW-1185">Reference proteome</keyword>
<feature type="transmembrane region" description="Helical" evidence="1">
    <location>
        <begin position="323"/>
        <end position="341"/>
    </location>
</feature>
<evidence type="ECO:0000313" key="3">
    <source>
        <dbReference type="Proteomes" id="UP000831113"/>
    </source>
</evidence>
<feature type="transmembrane region" description="Helical" evidence="1">
    <location>
        <begin position="56"/>
        <end position="79"/>
    </location>
</feature>
<name>A0ABY4CZ85_9BACT</name>
<dbReference type="EMBL" id="CP094669">
    <property type="protein sequence ID" value="UOG75463.1"/>
    <property type="molecule type" value="Genomic_DNA"/>
</dbReference>
<gene>
    <name evidence="2" type="ORF">MTX78_02440</name>
</gene>
<feature type="transmembrane region" description="Helical" evidence="1">
    <location>
        <begin position="147"/>
        <end position="168"/>
    </location>
</feature>
<feature type="transmembrane region" description="Helical" evidence="1">
    <location>
        <begin position="85"/>
        <end position="105"/>
    </location>
</feature>
<keyword evidence="1" id="KW-0812">Transmembrane</keyword>
<protein>
    <recommendedName>
        <fullName evidence="4">DUF2157 domain-containing protein</fullName>
    </recommendedName>
</protein>
<feature type="transmembrane region" description="Helical" evidence="1">
    <location>
        <begin position="175"/>
        <end position="193"/>
    </location>
</feature>
<sequence>MKGKAYNPTWAHHEAIRQAATRWQRRGLLSALQLAAIHAAHPLDYYRPNIFLRITLFVFTLIGAMAGGGMLLLMLSGFLDDSDAVIPFSILGAGATLFVLEAAISGSRLYHSGIDNALLYITLSWLAFLITYTILEAAPVQYQQSPSLFNPYITVTLLLVLALLLAATIRYADRLVATVAYLAYLLLVASVLLQVPAGSVALPFALMLASVAAYGGAKKLTLRSDYLYYKPCIQLVQALCLVSFYMGGNYYAVREGNALLSDAVVAGQVPFAWLFYFFTATLPVIYIVVGLRRPNRIWLLIGLLALGFSVFTFRYYHSVLPPELAATLAGAALVAAMIWVTRYLRVPHHGLTTAADDDDATRNLNLESLIVAETATVPQPAAAGFEFGGGSSGGGGADGNY</sequence>
<feature type="transmembrane region" description="Helical" evidence="1">
    <location>
        <begin position="271"/>
        <end position="291"/>
    </location>
</feature>
<organism evidence="2 3">
    <name type="scientific">Hymenobacter tibetensis</name>
    <dbReference type="NCBI Taxonomy" id="497967"/>
    <lineage>
        <taxon>Bacteria</taxon>
        <taxon>Pseudomonadati</taxon>
        <taxon>Bacteroidota</taxon>
        <taxon>Cytophagia</taxon>
        <taxon>Cytophagales</taxon>
        <taxon>Hymenobacteraceae</taxon>
        <taxon>Hymenobacter</taxon>
    </lineage>
</organism>
<accession>A0ABY4CZ85</accession>
<feature type="transmembrane region" description="Helical" evidence="1">
    <location>
        <begin position="199"/>
        <end position="216"/>
    </location>
</feature>